<dbReference type="OrthoDB" id="560125at2"/>
<protein>
    <submittedName>
        <fullName evidence="1">DUF1816 domain-containing protein</fullName>
    </submittedName>
</protein>
<dbReference type="EMBL" id="JTJC03000004">
    <property type="protein sequence ID" value="NHC36008.1"/>
    <property type="molecule type" value="Genomic_DNA"/>
</dbReference>
<evidence type="ECO:0000313" key="2">
    <source>
        <dbReference type="Proteomes" id="UP000031532"/>
    </source>
</evidence>
<name>A0A9X5E6U6_9CYAN</name>
<dbReference type="Proteomes" id="UP000031532">
    <property type="component" value="Unassembled WGS sequence"/>
</dbReference>
<dbReference type="RefSeq" id="WP_132867206.1">
    <property type="nucleotide sequence ID" value="NZ_JTJC03000004.1"/>
</dbReference>
<dbReference type="AlphaFoldDB" id="A0A9X5E6U6"/>
<evidence type="ECO:0000313" key="1">
    <source>
        <dbReference type="EMBL" id="NHC36008.1"/>
    </source>
</evidence>
<reference evidence="1 2" key="1">
    <citation type="journal article" date="2015" name="Genome Announc.">
        <title>Draft Genome Sequence of the Terrestrial Cyanobacterium Scytonema millei VB511283, Isolated from Eastern India.</title>
        <authorList>
            <person name="Sen D."/>
            <person name="Chandrababunaidu M.M."/>
            <person name="Singh D."/>
            <person name="Sanghi N."/>
            <person name="Ghorai A."/>
            <person name="Mishra G.P."/>
            <person name="Madduluri M."/>
            <person name="Adhikary S.P."/>
            <person name="Tripathy S."/>
        </authorList>
    </citation>
    <scope>NUCLEOTIDE SEQUENCE [LARGE SCALE GENOMIC DNA]</scope>
    <source>
        <strain evidence="1 2">VB511283</strain>
    </source>
</reference>
<dbReference type="Pfam" id="PF08846">
    <property type="entry name" value="DUF1816"/>
    <property type="match status" value="1"/>
</dbReference>
<organism evidence="1 2">
    <name type="scientific">Scytonema millei VB511283</name>
    <dbReference type="NCBI Taxonomy" id="1245923"/>
    <lineage>
        <taxon>Bacteria</taxon>
        <taxon>Bacillati</taxon>
        <taxon>Cyanobacteriota</taxon>
        <taxon>Cyanophyceae</taxon>
        <taxon>Nostocales</taxon>
        <taxon>Scytonemataceae</taxon>
        <taxon>Scytonema</taxon>
    </lineage>
</organism>
<keyword evidence="2" id="KW-1185">Reference proteome</keyword>
<comment type="caution">
    <text evidence="1">The sequence shown here is derived from an EMBL/GenBank/DDBJ whole genome shotgun (WGS) entry which is preliminary data.</text>
</comment>
<sequence>MACSGYVEDLKSEAAQGIQIEIKRCQPSELTVFNEEEN</sequence>
<proteinExistence type="predicted"/>
<dbReference type="InterPro" id="IPR014945">
    <property type="entry name" value="DUF1816"/>
</dbReference>
<accession>A0A9X5E6U6</accession>
<gene>
    <name evidence="1" type="ORF">QH73_0015365</name>
</gene>